<evidence type="ECO:0008006" key="7">
    <source>
        <dbReference type="Google" id="ProtNLM"/>
    </source>
</evidence>
<dbReference type="CDD" id="cd00751">
    <property type="entry name" value="thiolase"/>
    <property type="match status" value="1"/>
</dbReference>
<dbReference type="InterPro" id="IPR020617">
    <property type="entry name" value="Thiolase_C"/>
</dbReference>
<dbReference type="EMBL" id="UINC01003963">
    <property type="protein sequence ID" value="SVA10689.1"/>
    <property type="molecule type" value="Genomic_DNA"/>
</dbReference>
<evidence type="ECO:0000259" key="5">
    <source>
        <dbReference type="Pfam" id="PF02803"/>
    </source>
</evidence>
<dbReference type="PANTHER" id="PTHR18919:SF139">
    <property type="entry name" value="THIOLASE-LIKE PROTEIN TYPE 1 ADDITIONAL C-TERMINAL DOMAIN-CONTAINING PROTEIN"/>
    <property type="match status" value="1"/>
</dbReference>
<accession>A0A381T4L6</accession>
<keyword evidence="3" id="KW-0012">Acyltransferase</keyword>
<dbReference type="InterPro" id="IPR020616">
    <property type="entry name" value="Thiolase_N"/>
</dbReference>
<evidence type="ECO:0000256" key="3">
    <source>
        <dbReference type="ARBA" id="ARBA00023315"/>
    </source>
</evidence>
<reference evidence="6" key="1">
    <citation type="submission" date="2018-05" db="EMBL/GenBank/DDBJ databases">
        <authorList>
            <person name="Lanie J.A."/>
            <person name="Ng W.-L."/>
            <person name="Kazmierczak K.M."/>
            <person name="Andrzejewski T.M."/>
            <person name="Davidsen T.M."/>
            <person name="Wayne K.J."/>
            <person name="Tettelin H."/>
            <person name="Glass J.I."/>
            <person name="Rusch D."/>
            <person name="Podicherti R."/>
            <person name="Tsui H.-C.T."/>
            <person name="Winkler M.E."/>
        </authorList>
    </citation>
    <scope>NUCLEOTIDE SEQUENCE</scope>
</reference>
<evidence type="ECO:0000259" key="4">
    <source>
        <dbReference type="Pfam" id="PF00108"/>
    </source>
</evidence>
<dbReference type="SUPFAM" id="SSF53901">
    <property type="entry name" value="Thiolase-like"/>
    <property type="match status" value="2"/>
</dbReference>
<evidence type="ECO:0000313" key="6">
    <source>
        <dbReference type="EMBL" id="SVA10689.1"/>
    </source>
</evidence>
<evidence type="ECO:0000256" key="2">
    <source>
        <dbReference type="ARBA" id="ARBA00022679"/>
    </source>
</evidence>
<dbReference type="PANTHER" id="PTHR18919">
    <property type="entry name" value="ACETYL-COA C-ACYLTRANSFERASE"/>
    <property type="match status" value="1"/>
</dbReference>
<dbReference type="InterPro" id="IPR016039">
    <property type="entry name" value="Thiolase-like"/>
</dbReference>
<dbReference type="PROSITE" id="PS00098">
    <property type="entry name" value="THIOLASE_1"/>
    <property type="match status" value="1"/>
</dbReference>
<dbReference type="Pfam" id="PF00108">
    <property type="entry name" value="Thiolase_N"/>
    <property type="match status" value="1"/>
</dbReference>
<dbReference type="AlphaFoldDB" id="A0A381T4L6"/>
<protein>
    <recommendedName>
        <fullName evidence="7">Thiolase N-terminal domain-containing protein</fullName>
    </recommendedName>
</protein>
<sequence length="381" mass="40728">MQHLHAVKFAAYVARRELASRNIDPKFFDAGVLGLSIYQHQSFYGTPWFMGLLGAPQAPGPTVSQVCASGVRTVLMAAQEISSGLAQTVLAATADRCSNGPHTYYPAQTVTGGTGVSEDVVLDSFNCDPLGKHSMLQTAENVAAKHSISTAEQHEVVLLRYAQYQEALSEDKAFQKRYMDLPFAVPDPRFRKKAKEIDGDQGVVKSTADGLAQLKPVVEGGTVTFGGQTHPADGNAAIVVSGLDRTRELSADAAVQIRILSAGQSRVELAYMPEASTNAARSALQHANLSFEDIDVIKTHNPFAVNDIIFARDTGVRVEDFNNFGCSLIWGHPQAPTAMRSVIELIEELVMRGGGHGLFTGCAAGDSAMALVLAVDNRPTG</sequence>
<comment type="similarity">
    <text evidence="1">Belongs to the thiolase-like superfamily. Thiolase family.</text>
</comment>
<proteinExistence type="inferred from homology"/>
<dbReference type="GO" id="GO:0016747">
    <property type="term" value="F:acyltransferase activity, transferring groups other than amino-acyl groups"/>
    <property type="evidence" value="ECO:0007669"/>
    <property type="project" value="InterPro"/>
</dbReference>
<feature type="domain" description="Thiolase C-terminal" evidence="5">
    <location>
        <begin position="259"/>
        <end position="373"/>
    </location>
</feature>
<dbReference type="InterPro" id="IPR020615">
    <property type="entry name" value="Thiolase_acyl_enz_int_AS"/>
</dbReference>
<dbReference type="InterPro" id="IPR002155">
    <property type="entry name" value="Thiolase"/>
</dbReference>
<dbReference type="PIRSF" id="PIRSF000429">
    <property type="entry name" value="Ac-CoA_Ac_transf"/>
    <property type="match status" value="1"/>
</dbReference>
<dbReference type="Pfam" id="PF02803">
    <property type="entry name" value="Thiolase_C"/>
    <property type="match status" value="1"/>
</dbReference>
<name>A0A381T4L6_9ZZZZ</name>
<evidence type="ECO:0000256" key="1">
    <source>
        <dbReference type="ARBA" id="ARBA00010982"/>
    </source>
</evidence>
<gene>
    <name evidence="6" type="ORF">METZ01_LOCUS63543</name>
</gene>
<dbReference type="Gene3D" id="3.40.47.10">
    <property type="match status" value="2"/>
</dbReference>
<feature type="domain" description="Thiolase N-terminal" evidence="4">
    <location>
        <begin position="4"/>
        <end position="240"/>
    </location>
</feature>
<organism evidence="6">
    <name type="scientific">marine metagenome</name>
    <dbReference type="NCBI Taxonomy" id="408172"/>
    <lineage>
        <taxon>unclassified sequences</taxon>
        <taxon>metagenomes</taxon>
        <taxon>ecological metagenomes</taxon>
    </lineage>
</organism>
<keyword evidence="2" id="KW-0808">Transferase</keyword>